<reference evidence="2 3" key="1">
    <citation type="submission" date="2023-09" db="EMBL/GenBank/DDBJ databases">
        <title>Streptomyces sp. nov.: A antagonism against Alternaria gaisen Producing Streptochlin, Isolated from Tamarix root soil.</title>
        <authorList>
            <person name="Chen Y."/>
        </authorList>
    </citation>
    <scope>NUCLEOTIDE SEQUENCE [LARGE SCALE GENOMIC DNA]</scope>
    <source>
        <strain evidence="2 3">TRM76323</strain>
    </source>
</reference>
<dbReference type="SUPFAM" id="SSF54593">
    <property type="entry name" value="Glyoxalase/Bleomycin resistance protein/Dihydroxybiphenyl dioxygenase"/>
    <property type="match status" value="2"/>
</dbReference>
<name>A0ABU3QIK7_9ACTN</name>
<dbReference type="Gene3D" id="3.10.180.10">
    <property type="entry name" value="2,3-Dihydroxybiphenyl 1,2-Dioxygenase, domain 1"/>
    <property type="match status" value="2"/>
</dbReference>
<accession>A0ABU3QIK7</accession>
<dbReference type="PANTHER" id="PTHR33993">
    <property type="entry name" value="GLYOXALASE-RELATED"/>
    <property type="match status" value="1"/>
</dbReference>
<comment type="caution">
    <text evidence="2">The sequence shown here is derived from an EMBL/GenBank/DDBJ whole genome shotgun (WGS) entry which is preliminary data.</text>
</comment>
<dbReference type="Proteomes" id="UP001250181">
    <property type="component" value="Unassembled WGS sequence"/>
</dbReference>
<dbReference type="InterPro" id="IPR037523">
    <property type="entry name" value="VOC_core"/>
</dbReference>
<proteinExistence type="predicted"/>
<dbReference type="InterPro" id="IPR029068">
    <property type="entry name" value="Glyas_Bleomycin-R_OHBP_Dase"/>
</dbReference>
<dbReference type="InterPro" id="IPR004360">
    <property type="entry name" value="Glyas_Fos-R_dOase_dom"/>
</dbReference>
<gene>
    <name evidence="2" type="ORF">RND61_11115</name>
</gene>
<dbReference type="Pfam" id="PF00903">
    <property type="entry name" value="Glyoxalase"/>
    <property type="match status" value="2"/>
</dbReference>
<organism evidence="2 3">
    <name type="scientific">Streptomyces tamarix</name>
    <dbReference type="NCBI Taxonomy" id="3078565"/>
    <lineage>
        <taxon>Bacteria</taxon>
        <taxon>Bacillati</taxon>
        <taxon>Actinomycetota</taxon>
        <taxon>Actinomycetes</taxon>
        <taxon>Kitasatosporales</taxon>
        <taxon>Streptomycetaceae</taxon>
        <taxon>Streptomyces</taxon>
    </lineage>
</organism>
<dbReference type="PANTHER" id="PTHR33993:SF10">
    <property type="entry name" value="CONSERVED PROTEIN"/>
    <property type="match status" value="1"/>
</dbReference>
<feature type="domain" description="VOC" evidence="1">
    <location>
        <begin position="139"/>
        <end position="254"/>
    </location>
</feature>
<evidence type="ECO:0000259" key="1">
    <source>
        <dbReference type="PROSITE" id="PS51819"/>
    </source>
</evidence>
<dbReference type="PROSITE" id="PS51819">
    <property type="entry name" value="VOC"/>
    <property type="match status" value="2"/>
</dbReference>
<evidence type="ECO:0000313" key="3">
    <source>
        <dbReference type="Proteomes" id="UP001250181"/>
    </source>
</evidence>
<feature type="domain" description="VOC" evidence="1">
    <location>
        <begin position="8"/>
        <end position="125"/>
    </location>
</feature>
<dbReference type="CDD" id="cd07247">
    <property type="entry name" value="SgaA_N_like"/>
    <property type="match status" value="1"/>
</dbReference>
<dbReference type="EMBL" id="JAWCTQ010000010">
    <property type="protein sequence ID" value="MDT9682613.1"/>
    <property type="molecule type" value="Genomic_DNA"/>
</dbReference>
<protein>
    <submittedName>
        <fullName evidence="2">VOC family protein</fullName>
    </submittedName>
</protein>
<sequence>MAGQPEGMPVWVDAMFTDLGGAKGFYGEVLGWTFDEEVAEYGDRTRAYAGGRAVAAVVPPLPSRDEEAPWSTWCLYFASSDVEATARRVRENGGRVVTGPAVVGEPGPALLARDPDGVAFGVWQPEDHRGFEARSVPGAYRWAEVVTRDVAKADAFFPAVFPFAVRRPADGRADLAVFRLGDEPVLGRRRMGEGFPPDMPPFMSVYFAVDGVDAAVGRATTHGAKVVSGPADGPSGRSATLLDPWDAAFSLIDAARTEDEPPGTAAGP</sequence>
<evidence type="ECO:0000313" key="2">
    <source>
        <dbReference type="EMBL" id="MDT9682613.1"/>
    </source>
</evidence>
<keyword evidence="3" id="KW-1185">Reference proteome</keyword>
<dbReference type="InterPro" id="IPR052164">
    <property type="entry name" value="Anthracycline_SecMetBiosynth"/>
</dbReference>
<dbReference type="RefSeq" id="WP_315877689.1">
    <property type="nucleotide sequence ID" value="NZ_JAWCTQ010000010.1"/>
</dbReference>